<dbReference type="InterPro" id="IPR005471">
    <property type="entry name" value="Tscrpt_reg_IclR_N"/>
</dbReference>
<dbReference type="InterPro" id="IPR036390">
    <property type="entry name" value="WH_DNA-bd_sf"/>
</dbReference>
<dbReference type="GO" id="GO:0006071">
    <property type="term" value="P:glycerol metabolic process"/>
    <property type="evidence" value="ECO:0007669"/>
    <property type="project" value="UniProtKB-KW"/>
</dbReference>
<dbReference type="PROSITE" id="PS51078">
    <property type="entry name" value="ICLR_ED"/>
    <property type="match status" value="1"/>
</dbReference>
<dbReference type="SMART" id="SM00346">
    <property type="entry name" value="HTH_ICLR"/>
    <property type="match status" value="1"/>
</dbReference>
<dbReference type="SUPFAM" id="SSF46785">
    <property type="entry name" value="Winged helix' DNA-binding domain"/>
    <property type="match status" value="1"/>
</dbReference>
<keyword evidence="3" id="KW-0238">DNA-binding</keyword>
<dbReference type="PANTHER" id="PTHR30136">
    <property type="entry name" value="HELIX-TURN-HELIX TRANSCRIPTIONAL REGULATOR, ICLR FAMILY"/>
    <property type="match status" value="1"/>
</dbReference>
<dbReference type="InterPro" id="IPR014757">
    <property type="entry name" value="Tscrpt_reg_IclR_C"/>
</dbReference>
<evidence type="ECO:0000256" key="1">
    <source>
        <dbReference type="ARBA" id="ARBA00022798"/>
    </source>
</evidence>
<comment type="function">
    <text evidence="5">May be an activator protein for the gylABX operon.</text>
</comment>
<sequence>MSQLLTEPGSVEEPEFIPVKSADRTLDVLEALSNGASSLAELAQRLHIPKSSLHSILRTLEHRGWVEADAARSTYSLGMNALLIGASYVDQDRTVLRTSDTMDRLAADTGETIHLARLELPDVVYLAKRESVHPLRMFSAIGRRLPAHATALGKAALAELPDDAIRALLPETLPGTTPHTITSREDLIAHLAEVRETGFAIDAEEAGIGMRCFAVTLPFQTPSKDAISCSVPLARLDAEKERSIIALLLEARDQLSRQVGSRRPVI</sequence>
<dbReference type="Pfam" id="PF01614">
    <property type="entry name" value="IclR_C"/>
    <property type="match status" value="1"/>
</dbReference>
<dbReference type="GO" id="GO:0045892">
    <property type="term" value="P:negative regulation of DNA-templated transcription"/>
    <property type="evidence" value="ECO:0007669"/>
    <property type="project" value="TreeGrafter"/>
</dbReference>
<feature type="domain" description="HTH iclR-type" evidence="7">
    <location>
        <begin position="19"/>
        <end position="79"/>
    </location>
</feature>
<evidence type="ECO:0000313" key="9">
    <source>
        <dbReference type="EMBL" id="SBS73624.1"/>
    </source>
</evidence>
<proteinExistence type="predicted"/>
<dbReference type="InterPro" id="IPR036388">
    <property type="entry name" value="WH-like_DNA-bd_sf"/>
</dbReference>
<dbReference type="InterPro" id="IPR050707">
    <property type="entry name" value="HTH_MetabolicPath_Reg"/>
</dbReference>
<keyword evidence="4" id="KW-0804">Transcription</keyword>
<organism evidence="9">
    <name type="scientific">uncultured Microbacterium sp</name>
    <dbReference type="NCBI Taxonomy" id="191216"/>
    <lineage>
        <taxon>Bacteria</taxon>
        <taxon>Bacillati</taxon>
        <taxon>Actinomycetota</taxon>
        <taxon>Actinomycetes</taxon>
        <taxon>Micrococcales</taxon>
        <taxon>Microbacteriaceae</taxon>
        <taxon>Microbacterium</taxon>
        <taxon>environmental samples</taxon>
    </lineage>
</organism>
<keyword evidence="1" id="KW-0319">Glycerol metabolism</keyword>
<evidence type="ECO:0000256" key="2">
    <source>
        <dbReference type="ARBA" id="ARBA00023015"/>
    </source>
</evidence>
<dbReference type="FunFam" id="1.10.10.10:FF:000056">
    <property type="entry name" value="IclR family transcriptional regulator"/>
    <property type="match status" value="1"/>
</dbReference>
<dbReference type="SUPFAM" id="SSF55781">
    <property type="entry name" value="GAF domain-like"/>
    <property type="match status" value="1"/>
</dbReference>
<dbReference type="PROSITE" id="PS51077">
    <property type="entry name" value="HTH_ICLR"/>
    <property type="match status" value="1"/>
</dbReference>
<protein>
    <recommendedName>
        <fullName evidence="6">Glycerol operon regulatory protein</fullName>
    </recommendedName>
</protein>
<evidence type="ECO:0000256" key="4">
    <source>
        <dbReference type="ARBA" id="ARBA00023163"/>
    </source>
</evidence>
<dbReference type="Gene3D" id="3.30.450.40">
    <property type="match status" value="1"/>
</dbReference>
<dbReference type="InterPro" id="IPR029016">
    <property type="entry name" value="GAF-like_dom_sf"/>
</dbReference>
<evidence type="ECO:0000259" key="7">
    <source>
        <dbReference type="PROSITE" id="PS51077"/>
    </source>
</evidence>
<dbReference type="GO" id="GO:0003677">
    <property type="term" value="F:DNA binding"/>
    <property type="evidence" value="ECO:0007669"/>
    <property type="project" value="UniProtKB-KW"/>
</dbReference>
<dbReference type="Pfam" id="PF09339">
    <property type="entry name" value="HTH_IclR"/>
    <property type="match status" value="1"/>
</dbReference>
<gene>
    <name evidence="9" type="ORF">MIPYR_40274</name>
</gene>
<name>A0A1Y5P4K0_9MICO</name>
<keyword evidence="2" id="KW-0805">Transcription regulation</keyword>
<dbReference type="Gene3D" id="1.10.10.10">
    <property type="entry name" value="Winged helix-like DNA-binding domain superfamily/Winged helix DNA-binding domain"/>
    <property type="match status" value="1"/>
</dbReference>
<evidence type="ECO:0000256" key="3">
    <source>
        <dbReference type="ARBA" id="ARBA00023125"/>
    </source>
</evidence>
<dbReference type="EMBL" id="FLQR01000008">
    <property type="protein sequence ID" value="SBS73624.1"/>
    <property type="molecule type" value="Genomic_DNA"/>
</dbReference>
<dbReference type="AlphaFoldDB" id="A0A1Y5P4K0"/>
<evidence type="ECO:0000256" key="6">
    <source>
        <dbReference type="ARBA" id="ARBA00070406"/>
    </source>
</evidence>
<feature type="domain" description="IclR-ED" evidence="8">
    <location>
        <begin position="80"/>
        <end position="261"/>
    </location>
</feature>
<dbReference type="RefSeq" id="WP_295576698.1">
    <property type="nucleotide sequence ID" value="NZ_FLQR01000008.1"/>
</dbReference>
<evidence type="ECO:0000256" key="5">
    <source>
        <dbReference type="ARBA" id="ARBA00058938"/>
    </source>
</evidence>
<accession>A0A1Y5P4K0</accession>
<dbReference type="PANTHER" id="PTHR30136:SF24">
    <property type="entry name" value="HTH-TYPE TRANSCRIPTIONAL REPRESSOR ALLR"/>
    <property type="match status" value="1"/>
</dbReference>
<dbReference type="GO" id="GO:0003700">
    <property type="term" value="F:DNA-binding transcription factor activity"/>
    <property type="evidence" value="ECO:0007669"/>
    <property type="project" value="TreeGrafter"/>
</dbReference>
<reference evidence="9" key="1">
    <citation type="submission" date="2016-03" db="EMBL/GenBank/DDBJ databases">
        <authorList>
            <person name="Ploux O."/>
        </authorList>
    </citation>
    <scope>NUCLEOTIDE SEQUENCE</scope>
    <source>
        <strain evidence="9">UC1</strain>
    </source>
</reference>
<evidence type="ECO:0000259" key="8">
    <source>
        <dbReference type="PROSITE" id="PS51078"/>
    </source>
</evidence>